<dbReference type="Pfam" id="PF20436">
    <property type="entry name" value="LonB_AAA-LID"/>
    <property type="match status" value="1"/>
</dbReference>
<dbReference type="Gene3D" id="3.30.230.10">
    <property type="match status" value="1"/>
</dbReference>
<feature type="region of interest" description="Disordered" evidence="4">
    <location>
        <begin position="790"/>
        <end position="820"/>
    </location>
</feature>
<keyword evidence="3" id="KW-0175">Coiled coil</keyword>
<dbReference type="GO" id="GO:0004176">
    <property type="term" value="F:ATP-dependent peptidase activity"/>
    <property type="evidence" value="ECO:0007669"/>
    <property type="project" value="UniProtKB-UniRule"/>
</dbReference>
<keyword evidence="2" id="KW-0720">Serine protease</keyword>
<dbReference type="InterPro" id="IPR027065">
    <property type="entry name" value="Lon_Prtase"/>
</dbReference>
<dbReference type="InterPro" id="IPR046844">
    <property type="entry name" value="Lon-like_helical"/>
</dbReference>
<dbReference type="GO" id="GO:0004252">
    <property type="term" value="F:serine-type endopeptidase activity"/>
    <property type="evidence" value="ECO:0007669"/>
    <property type="project" value="UniProtKB-UniRule"/>
</dbReference>
<dbReference type="InterPro" id="IPR027417">
    <property type="entry name" value="P-loop_NTPase"/>
</dbReference>
<dbReference type="InterPro" id="IPR008269">
    <property type="entry name" value="Lon_proteolytic"/>
</dbReference>
<dbReference type="InterPro" id="IPR020568">
    <property type="entry name" value="Ribosomal_Su5_D2-typ_SF"/>
</dbReference>
<feature type="compositionally biased region" description="Pro residues" evidence="4">
    <location>
        <begin position="809"/>
        <end position="820"/>
    </location>
</feature>
<dbReference type="SUPFAM" id="SSF54211">
    <property type="entry name" value="Ribosomal protein S5 domain 2-like"/>
    <property type="match status" value="1"/>
</dbReference>
<dbReference type="RefSeq" id="WP_075085314.1">
    <property type="nucleotide sequence ID" value="NZ_LWSI01000030.1"/>
</dbReference>
<organism evidence="6 7">
    <name type="scientific">Mariniblastus fucicola</name>
    <dbReference type="NCBI Taxonomy" id="980251"/>
    <lineage>
        <taxon>Bacteria</taxon>
        <taxon>Pseudomonadati</taxon>
        <taxon>Planctomycetota</taxon>
        <taxon>Planctomycetia</taxon>
        <taxon>Pirellulales</taxon>
        <taxon>Pirellulaceae</taxon>
        <taxon>Mariniblastus</taxon>
    </lineage>
</organism>
<dbReference type="SUPFAM" id="SSF52540">
    <property type="entry name" value="P-loop containing nucleoside triphosphate hydrolases"/>
    <property type="match status" value="1"/>
</dbReference>
<feature type="domain" description="Lon proteolytic" evidence="5">
    <location>
        <begin position="563"/>
        <end position="758"/>
    </location>
</feature>
<comment type="catalytic activity">
    <reaction evidence="2">
        <text>Hydrolysis of proteins in presence of ATP.</text>
        <dbReference type="EC" id="3.4.21.53"/>
    </reaction>
</comment>
<dbReference type="AlphaFoldDB" id="A0A5B9P6D0"/>
<accession>A0A5B9P6D0</accession>
<dbReference type="InterPro" id="IPR041699">
    <property type="entry name" value="AAA_32"/>
</dbReference>
<protein>
    <recommendedName>
        <fullName evidence="2">endopeptidase La</fullName>
        <ecNumber evidence="2">3.4.21.53</ecNumber>
    </recommendedName>
</protein>
<dbReference type="Pfam" id="PF13654">
    <property type="entry name" value="AAA_32"/>
    <property type="match status" value="1"/>
</dbReference>
<dbReference type="Pfam" id="PF05362">
    <property type="entry name" value="Lon_C"/>
    <property type="match status" value="1"/>
</dbReference>
<evidence type="ECO:0000256" key="4">
    <source>
        <dbReference type="SAM" id="MobiDB-lite"/>
    </source>
</evidence>
<gene>
    <name evidence="6" type="primary">lon</name>
    <name evidence="6" type="ORF">MFFC18_05860</name>
</gene>
<feature type="active site" evidence="2">
    <location>
        <position position="696"/>
    </location>
</feature>
<dbReference type="Gene3D" id="3.40.50.300">
    <property type="entry name" value="P-loop containing nucleotide triphosphate hydrolases"/>
    <property type="match status" value="2"/>
</dbReference>
<dbReference type="InterPro" id="IPR014721">
    <property type="entry name" value="Ribsml_uS5_D2-typ_fold_subgr"/>
</dbReference>
<evidence type="ECO:0000313" key="7">
    <source>
        <dbReference type="Proteomes" id="UP000322214"/>
    </source>
</evidence>
<evidence type="ECO:0000256" key="2">
    <source>
        <dbReference type="PROSITE-ProRule" id="PRU01122"/>
    </source>
</evidence>
<dbReference type="InterPro" id="IPR046843">
    <property type="entry name" value="LonB_AAA-LID"/>
</dbReference>
<keyword evidence="1 2" id="KW-0645">Protease</keyword>
<dbReference type="GO" id="GO:0030163">
    <property type="term" value="P:protein catabolic process"/>
    <property type="evidence" value="ECO:0007669"/>
    <property type="project" value="InterPro"/>
</dbReference>
<dbReference type="GO" id="GO:0005524">
    <property type="term" value="F:ATP binding"/>
    <property type="evidence" value="ECO:0007669"/>
    <property type="project" value="InterPro"/>
</dbReference>
<feature type="active site" evidence="2">
    <location>
        <position position="653"/>
    </location>
</feature>
<dbReference type="STRING" id="980251.GCA_001642875_03115"/>
<dbReference type="PROSITE" id="PS51786">
    <property type="entry name" value="LON_PROTEOLYTIC"/>
    <property type="match status" value="1"/>
</dbReference>
<sequence>MSDKQHDSPVKLKTLVPVEDLRWSCCSGDVGFETTAELVGSRDVEGQQTAREAIEFGITCLAPGQNIYVRGARGTGRIRMVRHLLSELAPTSESKRDFCYVHNFSRPEHPRLIELPPGDGPKFRKQMIELAEFAESDLVKSLEGEPWSSQRHEIQESVQQEIKAKMKPLEDALQGDGLALVQGQGPGQAGIFPVIEGQPVPTDRLGALVAQGQLTSEAVEKIETAINGYQKQLKDIGREINEHIREASLQIKSINETAANELIEPWVTRISNTWDLKSVREFLADVVKDIIEFRIDSEEDPPLKILYGVNVVLTQADAKSRPVVEESMPNLMNLLGTVEPDFGPNGVAVSDYRGVHAGAILRADEGYLILDVYDLLSEPGAWRALMRTLRTGMLEIVPPEASWMRQTVVTQPEPIQIRVRVILIGDARTWYQLDHVDPDFRELFKVLADFDSEILRDSLGIAAYGQVIANLCEEESLPHFHKSAVAELAEHGARIVARPDRLTAKFGRIADIAREAAFLADGELVQQSDIVEAVRRTKRRASLPSRKFQEMVNNRTIMVETSGAIVGQINGLAVMHSGPLTYGFPARITATIGPGTAGLINIEGRAQMSGTIHTKGFHILGGLLRHLIRTKHPLAFSASLAFEQSYGGIDGDSASGAEMVCLLSALTDIPVKQSMAMTGAIDQHGNIEAIGGVNEKIEGFFDACNFSTLTGDQGVVIPKSNAGDLMLRDDVVEACSKGAFHVYAVETIHEALALMTGHEIGALDEEGNYPDDSMLGMAVEKAHQFWRRTLSSPAQFTQTEKAEPDPEDMPPTPPPISIRD</sequence>
<dbReference type="Proteomes" id="UP000322214">
    <property type="component" value="Chromosome"/>
</dbReference>
<proteinExistence type="inferred from homology"/>
<feature type="coiled-coil region" evidence="3">
    <location>
        <begin position="219"/>
        <end position="246"/>
    </location>
</feature>
<keyword evidence="7" id="KW-1185">Reference proteome</keyword>
<keyword evidence="2 6" id="KW-0378">Hydrolase</keyword>
<evidence type="ECO:0000259" key="5">
    <source>
        <dbReference type="PROSITE" id="PS51786"/>
    </source>
</evidence>
<dbReference type="GO" id="GO:0006508">
    <property type="term" value="P:proteolysis"/>
    <property type="evidence" value="ECO:0007669"/>
    <property type="project" value="UniProtKB-KW"/>
</dbReference>
<evidence type="ECO:0000313" key="6">
    <source>
        <dbReference type="EMBL" id="QEG20735.1"/>
    </source>
</evidence>
<evidence type="ECO:0000256" key="3">
    <source>
        <dbReference type="SAM" id="Coils"/>
    </source>
</evidence>
<dbReference type="KEGG" id="mff:MFFC18_05860"/>
<comment type="similarity">
    <text evidence="2">Belongs to the peptidase S16 family.</text>
</comment>
<feature type="compositionally biased region" description="Polar residues" evidence="4">
    <location>
        <begin position="790"/>
        <end position="799"/>
    </location>
</feature>
<dbReference type="EMBL" id="CP042912">
    <property type="protein sequence ID" value="QEG20735.1"/>
    <property type="molecule type" value="Genomic_DNA"/>
</dbReference>
<reference evidence="6 7" key="1">
    <citation type="submission" date="2019-08" db="EMBL/GenBank/DDBJ databases">
        <title>Deep-cultivation of Planctomycetes and their phenomic and genomic characterization uncovers novel biology.</title>
        <authorList>
            <person name="Wiegand S."/>
            <person name="Jogler M."/>
            <person name="Boedeker C."/>
            <person name="Pinto D."/>
            <person name="Vollmers J."/>
            <person name="Rivas-Marin E."/>
            <person name="Kohn T."/>
            <person name="Peeters S.H."/>
            <person name="Heuer A."/>
            <person name="Rast P."/>
            <person name="Oberbeckmann S."/>
            <person name="Bunk B."/>
            <person name="Jeske O."/>
            <person name="Meyerdierks A."/>
            <person name="Storesund J.E."/>
            <person name="Kallscheuer N."/>
            <person name="Luecker S."/>
            <person name="Lage O.M."/>
            <person name="Pohl T."/>
            <person name="Merkel B.J."/>
            <person name="Hornburger P."/>
            <person name="Mueller R.-W."/>
            <person name="Bruemmer F."/>
            <person name="Labrenz M."/>
            <person name="Spormann A.M."/>
            <person name="Op den Camp H."/>
            <person name="Overmann J."/>
            <person name="Amann R."/>
            <person name="Jetten M.S.M."/>
            <person name="Mascher T."/>
            <person name="Medema M.H."/>
            <person name="Devos D.P."/>
            <person name="Kaster A.-K."/>
            <person name="Ovreas L."/>
            <person name="Rohde M."/>
            <person name="Galperin M.Y."/>
            <person name="Jogler C."/>
        </authorList>
    </citation>
    <scope>NUCLEOTIDE SEQUENCE [LARGE SCALE GENOMIC DNA]</scope>
    <source>
        <strain evidence="6 7">FC18</strain>
    </source>
</reference>
<dbReference type="Pfam" id="PF20437">
    <property type="entry name" value="LonC_helical"/>
    <property type="match status" value="1"/>
</dbReference>
<name>A0A5B9P6D0_9BACT</name>
<dbReference type="Gene3D" id="1.10.8.60">
    <property type="match status" value="1"/>
</dbReference>
<evidence type="ECO:0000256" key="1">
    <source>
        <dbReference type="ARBA" id="ARBA00022670"/>
    </source>
</evidence>
<dbReference type="PANTHER" id="PTHR10046">
    <property type="entry name" value="ATP DEPENDENT LON PROTEASE FAMILY MEMBER"/>
    <property type="match status" value="1"/>
</dbReference>
<dbReference type="PRINTS" id="PR00830">
    <property type="entry name" value="ENDOLAPTASE"/>
</dbReference>
<dbReference type="EC" id="3.4.21.53" evidence="2"/>